<feature type="domain" description="DUF3131" evidence="2">
    <location>
        <begin position="55"/>
        <end position="425"/>
    </location>
</feature>
<dbReference type="InterPro" id="IPR021478">
    <property type="entry name" value="DUF3131"/>
</dbReference>
<dbReference type="RefSeq" id="WP_034165680.1">
    <property type="nucleotide sequence ID" value="NZ_CP006664.1"/>
</dbReference>
<dbReference type="Proteomes" id="UP000028681">
    <property type="component" value="Chromosome"/>
</dbReference>
<name>A0A076LP87_9GAMM</name>
<evidence type="ECO:0000313" key="3">
    <source>
        <dbReference type="EMBL" id="AIJ10420.1"/>
    </source>
</evidence>
<feature type="chain" id="PRO_5001714709" description="DUF3131 domain-containing protein" evidence="1">
    <location>
        <begin position="24"/>
        <end position="459"/>
    </location>
</feature>
<dbReference type="KEGG" id="ete:ETEE_4012"/>
<dbReference type="Gene3D" id="1.50.10.140">
    <property type="match status" value="1"/>
</dbReference>
<proteinExistence type="predicted"/>
<accession>A0A076LP87</accession>
<keyword evidence="1" id="KW-0732">Signal</keyword>
<feature type="signal peptide" evidence="1">
    <location>
        <begin position="1"/>
        <end position="23"/>
    </location>
</feature>
<reference evidence="3 4" key="1">
    <citation type="journal article" date="2012" name="PLoS ONE">
        <title>Edwardsiella comparative phylogenomics reveal the new intra/inter-species taxonomic relationships, virulence evolution and niche adaptation mechanisms.</title>
        <authorList>
            <person name="Yang M."/>
            <person name="Lv Y."/>
            <person name="Xiao J."/>
            <person name="Wu H."/>
            <person name="Zheng H."/>
            <person name="Liu Q."/>
            <person name="Zhang Y."/>
            <person name="Wang Q."/>
        </authorList>
    </citation>
    <scope>NUCLEOTIDE SEQUENCE [LARGE SCALE GENOMIC DNA]</scope>
    <source>
        <strain evidence="4">080813</strain>
    </source>
</reference>
<protein>
    <recommendedName>
        <fullName evidence="2">DUF3131 domain-containing protein</fullName>
    </recommendedName>
</protein>
<dbReference type="GeneID" id="33941350"/>
<dbReference type="Pfam" id="PF11329">
    <property type="entry name" value="DUF3131"/>
    <property type="match status" value="1"/>
</dbReference>
<dbReference type="HOGENOM" id="CLU_034087_0_0_6"/>
<evidence type="ECO:0000256" key="1">
    <source>
        <dbReference type="SAM" id="SignalP"/>
    </source>
</evidence>
<organism evidence="3 4">
    <name type="scientific">Edwardsiella anguillarum ET080813</name>
    <dbReference type="NCBI Taxonomy" id="667120"/>
    <lineage>
        <taxon>Bacteria</taxon>
        <taxon>Pseudomonadati</taxon>
        <taxon>Pseudomonadota</taxon>
        <taxon>Gammaproteobacteria</taxon>
        <taxon>Enterobacterales</taxon>
        <taxon>Hafniaceae</taxon>
        <taxon>Edwardsiella</taxon>
    </lineage>
</organism>
<evidence type="ECO:0000259" key="2">
    <source>
        <dbReference type="Pfam" id="PF11329"/>
    </source>
</evidence>
<evidence type="ECO:0000313" key="4">
    <source>
        <dbReference type="Proteomes" id="UP000028681"/>
    </source>
</evidence>
<sequence length="459" mass="51113">MLKTLIGAAAIAILALTAWSLSAPPTALETGWRYLSQGGWHHAGRLGQLTPEERQWATIAWRYFQNNTQPDTGLVNGQDNYPLTTPAQMGDTLVALVAAQRLGLLEAAEFDRRLSALLATLSRLPLNGAGLPNRYYDSQRLTMVNGARQPADDGWSAGDIARLLLGLRLVTLAAPQYGGFIDRIVMGWNFCPMLTPQGALQDGERRQNRWQTRPIANLAQSQYAAAAMGLWGFDAPLSAAPPYKRAIIGPNPIATADRDPRLGGGNLSVDSTPYLLAGLEFNWSPPGKASLTLQDLRSRAQSVYQAQAWRWQRDGILTARADYVLNRAPWRVDNAVFANGYPWNVLTEGGEYRPELALTATRALFGLWVLWDSPYTDALMQLGRWPRDDRRGWYEGRFERSGEYNPVMTLSTNAMVLESLLYKQNNGPLIDRLPPPGYLESQLREPLNWPRRCLPQEGR</sequence>
<dbReference type="EMBL" id="CP006664">
    <property type="protein sequence ID" value="AIJ10420.1"/>
    <property type="molecule type" value="Genomic_DNA"/>
</dbReference>
<gene>
    <name evidence="3" type="ORF">ETEE_4012</name>
</gene>
<dbReference type="AlphaFoldDB" id="A0A076LP87"/>